<dbReference type="PaxDb" id="100226-SCO0785"/>
<dbReference type="EMBL" id="AL645882">
    <property type="protein sequence ID" value="CAC14350.1"/>
    <property type="molecule type" value="Genomic_DNA"/>
</dbReference>
<organism evidence="3 4">
    <name type="scientific">Streptomyces coelicolor (strain ATCC BAA-471 / A3(2) / M145)</name>
    <dbReference type="NCBI Taxonomy" id="100226"/>
    <lineage>
        <taxon>Bacteria</taxon>
        <taxon>Bacillati</taxon>
        <taxon>Actinomycetota</taxon>
        <taxon>Actinomycetes</taxon>
        <taxon>Kitasatosporales</taxon>
        <taxon>Streptomycetaceae</taxon>
        <taxon>Streptomyces</taxon>
        <taxon>Streptomyces albidoflavus group</taxon>
    </lineage>
</organism>
<proteinExistence type="predicted"/>
<gene>
    <name evidence="3" type="ordered locus">SCO0785</name>
    <name evidence="3" type="ORF">3SCF60.17c</name>
</gene>
<sequence length="227" mass="22856">MPGEPRVPAHSCPVLPRPGHSGGGAAARRRRPSLARGLDGGEAGTTVAKGVLVRSRRTLLAAAVVLAAGVGATLWGLMTGPLRRRAAALNLSSVPALGAAVVVAVGVTTGPGRAWSSRWSSGRCWSAATWSPPGRSWAGGRRAAVTEAVIVLALLLVALSATAVVAVRDPVRQSLVPAVLGVVLAVLFAVPQAPRGVAPGRHRPAGRAGPPRCAVRVSRAAPTADPA</sequence>
<accession>Q9EWR7</accession>
<feature type="region of interest" description="Disordered" evidence="1">
    <location>
        <begin position="1"/>
        <end position="41"/>
    </location>
</feature>
<evidence type="ECO:0000313" key="3">
    <source>
        <dbReference type="EMBL" id="CAC14350.1"/>
    </source>
</evidence>
<feature type="transmembrane region" description="Helical" evidence="2">
    <location>
        <begin position="59"/>
        <end position="77"/>
    </location>
</feature>
<dbReference type="InParanoid" id="Q9EWR7"/>
<feature type="transmembrane region" description="Helical" evidence="2">
    <location>
        <begin position="89"/>
        <end position="108"/>
    </location>
</feature>
<keyword evidence="2" id="KW-0472">Membrane</keyword>
<keyword evidence="2" id="KW-1133">Transmembrane helix</keyword>
<evidence type="ECO:0000256" key="1">
    <source>
        <dbReference type="SAM" id="MobiDB-lite"/>
    </source>
</evidence>
<dbReference type="HOGENOM" id="CLU_1219127_0_0_11"/>
<feature type="transmembrane region" description="Helical" evidence="2">
    <location>
        <begin position="144"/>
        <end position="168"/>
    </location>
</feature>
<name>Q9EWR7_STRCO</name>
<feature type="transmembrane region" description="Helical" evidence="2">
    <location>
        <begin position="174"/>
        <end position="193"/>
    </location>
</feature>
<evidence type="ECO:0000256" key="2">
    <source>
        <dbReference type="SAM" id="Phobius"/>
    </source>
</evidence>
<reference evidence="3 4" key="1">
    <citation type="journal article" date="1996" name="Mol. Microbiol.">
        <title>A set of ordered cosmids and a detailed genetic and physical map for the 8 Mb Streptomyces coelicolor A3(2) chromosome.</title>
        <authorList>
            <person name="Redenbach M."/>
            <person name="Kieser H.M."/>
            <person name="Denapaite D."/>
            <person name="Eichner A."/>
            <person name="Cullum J."/>
            <person name="Kinashi H."/>
            <person name="Hopwood D.A."/>
        </authorList>
    </citation>
    <scope>NUCLEOTIDE SEQUENCE [LARGE SCALE GENOMIC DNA]</scope>
    <source>
        <strain evidence="4">ATCC BAA-471 / A3(2) / M145</strain>
    </source>
</reference>
<dbReference type="EMBL" id="AL939106">
    <property type="protein sequence ID" value="CAC14350.1"/>
    <property type="molecule type" value="Genomic_DNA"/>
</dbReference>
<reference evidence="3 4" key="2">
    <citation type="journal article" date="2002" name="Nature">
        <title>Complete genome sequence of the model actinomycete Streptomyces coelicolor A3(2).</title>
        <authorList>
            <person name="Bentley S.D."/>
            <person name="Chater K.F."/>
            <person name="Cerdeno-Tarraga A.M."/>
            <person name="Challis G.L."/>
            <person name="Thomson N.R."/>
            <person name="James K.D."/>
            <person name="Harris D.E."/>
            <person name="Quail M.A."/>
            <person name="Kieser H."/>
            <person name="Harper D."/>
            <person name="Bateman A."/>
            <person name="Brown S."/>
            <person name="Chandra G."/>
            <person name="Chen C.W."/>
            <person name="Collins M."/>
            <person name="Cronin A."/>
            <person name="Fraser A."/>
            <person name="Goble A."/>
            <person name="Hidalgo J."/>
            <person name="Hornsby T."/>
            <person name="Howarth S."/>
            <person name="Huang C.H."/>
            <person name="Kieser T."/>
            <person name="Larke L."/>
            <person name="Murphy L."/>
            <person name="Oliver K."/>
            <person name="O'Neil S."/>
            <person name="Rabbinowitsch E."/>
            <person name="Rajandream M.A."/>
            <person name="Rutherford K."/>
            <person name="Rutter S."/>
            <person name="Seeger K."/>
            <person name="Saunders D."/>
            <person name="Sharp S."/>
            <person name="Squares R."/>
            <person name="Squares S."/>
            <person name="Taylor K."/>
            <person name="Warren T."/>
            <person name="Wietzorrek A."/>
            <person name="Woodward J."/>
            <person name="Barrell B.G."/>
            <person name="Parkhill J."/>
            <person name="Hopwood D.A."/>
        </authorList>
    </citation>
    <scope>NUCLEOTIDE SEQUENCE [LARGE SCALE GENOMIC DNA]</scope>
    <source>
        <strain evidence="4">ATCC BAA-471 / A3(2) / M145</strain>
    </source>
</reference>
<dbReference type="PATRIC" id="fig|100226.15.peg.777"/>
<feature type="region of interest" description="Disordered" evidence="1">
    <location>
        <begin position="198"/>
        <end position="227"/>
    </location>
</feature>
<dbReference type="KEGG" id="sco:SCO0785"/>
<keyword evidence="2" id="KW-0812">Transmembrane</keyword>
<dbReference type="Proteomes" id="UP000001973">
    <property type="component" value="Chromosome"/>
</dbReference>
<dbReference type="AlphaFoldDB" id="Q9EWR7"/>
<keyword evidence="4" id="KW-1185">Reference proteome</keyword>
<evidence type="ECO:0000313" key="4">
    <source>
        <dbReference type="Proteomes" id="UP000001973"/>
    </source>
</evidence>
<protein>
    <submittedName>
        <fullName evidence="3">Integral membrane protein</fullName>
    </submittedName>
</protein>